<name>A0ABS8CSU8_9RHOB</name>
<dbReference type="InterPro" id="IPR006944">
    <property type="entry name" value="Phage/GTA_portal"/>
</dbReference>
<organism evidence="1 2">
    <name type="scientific">Pseudogemmobacter faecipullorum</name>
    <dbReference type="NCBI Taxonomy" id="2755041"/>
    <lineage>
        <taxon>Bacteria</taxon>
        <taxon>Pseudomonadati</taxon>
        <taxon>Pseudomonadota</taxon>
        <taxon>Alphaproteobacteria</taxon>
        <taxon>Rhodobacterales</taxon>
        <taxon>Paracoccaceae</taxon>
        <taxon>Pseudogemmobacter</taxon>
    </lineage>
</organism>
<sequence length="424" mass="46431">MGLFNLWRGASASAHTGRIEPVISSIDAPPVQAMSTGHAKVFGPDDPRLLEIIREGGGVSPAVTPKQALRNTTVMRCVSLISFSIGMLPLHLQNKADKTKADDHPLFRVLHRKPNPWQTAYEFRSIMQQRALTHGDAFALIIRTGPKIVALIPLDPASVTVRQNADWSLTYFVTTPKGQKSFGQREVFHLRYGLSENGYTGLSLVRQGAEAIGLALQAEVASARIFKQGVMAGLTLEHPSKLTPEAYRRLQESLATREGAENAGRSVVLEEGMKLGTAANSARDSQTVEQRKMQIEEIARPFGVPRPLLGMDDTSWGSGIDVLGQMFVQYGLNPWFEAWQQAIERDLLTDAEADVYQAKFNPGGLLRGSLSAQMDFWTKALGSGGQHPIATPEEARESFDWQRIDRKELPAQLGSQKGGSHVAA</sequence>
<keyword evidence="2" id="KW-1185">Reference proteome</keyword>
<evidence type="ECO:0000313" key="2">
    <source>
        <dbReference type="Proteomes" id="UP001198571"/>
    </source>
</evidence>
<reference evidence="1 2" key="1">
    <citation type="submission" date="2020-07" db="EMBL/GenBank/DDBJ databases">
        <title>Pseudogemmobacter sp. nov., isolated from poultry manure in Taiwan.</title>
        <authorList>
            <person name="Lin S.-Y."/>
            <person name="Tang Y.-S."/>
            <person name="Young C.-C."/>
        </authorList>
    </citation>
    <scope>NUCLEOTIDE SEQUENCE [LARGE SCALE GENOMIC DNA]</scope>
    <source>
        <strain evidence="1 2">CC-YST710</strain>
    </source>
</reference>
<dbReference type="NCBIfam" id="TIGR01537">
    <property type="entry name" value="portal_HK97"/>
    <property type="match status" value="1"/>
</dbReference>
<evidence type="ECO:0000313" key="1">
    <source>
        <dbReference type="EMBL" id="MCB5412258.1"/>
    </source>
</evidence>
<dbReference type="InterPro" id="IPR006427">
    <property type="entry name" value="Portal_HK97"/>
</dbReference>
<protein>
    <submittedName>
        <fullName evidence="1">Phage portal protein</fullName>
    </submittedName>
</protein>
<gene>
    <name evidence="1" type="ORF">H0485_19995</name>
</gene>
<dbReference type="EMBL" id="JACDXX010000035">
    <property type="protein sequence ID" value="MCB5412258.1"/>
    <property type="molecule type" value="Genomic_DNA"/>
</dbReference>
<dbReference type="Proteomes" id="UP001198571">
    <property type="component" value="Unassembled WGS sequence"/>
</dbReference>
<accession>A0ABS8CSU8</accession>
<dbReference type="Pfam" id="PF04860">
    <property type="entry name" value="Phage_portal"/>
    <property type="match status" value="1"/>
</dbReference>
<proteinExistence type="predicted"/>
<comment type="caution">
    <text evidence="1">The sequence shown here is derived from an EMBL/GenBank/DDBJ whole genome shotgun (WGS) entry which is preliminary data.</text>
</comment>